<dbReference type="FunFam" id="3.30.200.20:FF:000042">
    <property type="entry name" value="Aurora kinase A"/>
    <property type="match status" value="1"/>
</dbReference>
<dbReference type="InterPro" id="IPR045269">
    <property type="entry name" value="Atg1-like"/>
</dbReference>
<proteinExistence type="inferred from homology"/>
<dbReference type="GO" id="GO:0005776">
    <property type="term" value="C:autophagosome"/>
    <property type="evidence" value="ECO:0007669"/>
    <property type="project" value="TreeGrafter"/>
</dbReference>
<dbReference type="Pfam" id="PF00498">
    <property type="entry name" value="FHA"/>
    <property type="match status" value="1"/>
</dbReference>
<dbReference type="CDD" id="cd05117">
    <property type="entry name" value="STKc_CAMK"/>
    <property type="match status" value="1"/>
</dbReference>
<dbReference type="PANTHER" id="PTHR24348:SF22">
    <property type="entry name" value="NON-SPECIFIC SERINE_THREONINE PROTEIN KINASE"/>
    <property type="match status" value="1"/>
</dbReference>
<dbReference type="PROSITE" id="PS00108">
    <property type="entry name" value="PROTEIN_KINASE_ST"/>
    <property type="match status" value="1"/>
</dbReference>
<dbReference type="PANTHER" id="PTHR24348">
    <property type="entry name" value="SERINE/THREONINE-PROTEIN KINASE UNC-51-RELATED"/>
    <property type="match status" value="1"/>
</dbReference>
<protein>
    <recommendedName>
        <fullName evidence="2">non-specific serine/threonine protein kinase</fullName>
        <ecNumber evidence="2">2.7.11.1</ecNumber>
    </recommendedName>
</protein>
<evidence type="ECO:0000313" key="11">
    <source>
        <dbReference type="EMBL" id="KIY46778.1"/>
    </source>
</evidence>
<evidence type="ECO:0000256" key="1">
    <source>
        <dbReference type="ARBA" id="ARBA00005575"/>
    </source>
</evidence>
<dbReference type="AlphaFoldDB" id="A0A0D7A7I0"/>
<dbReference type="InterPro" id="IPR000253">
    <property type="entry name" value="FHA_dom"/>
</dbReference>
<keyword evidence="3" id="KW-0808">Transferase</keyword>
<dbReference type="GO" id="GO:0004674">
    <property type="term" value="F:protein serine/threonine kinase activity"/>
    <property type="evidence" value="ECO:0007669"/>
    <property type="project" value="UniProtKB-KW"/>
</dbReference>
<dbReference type="InterPro" id="IPR017441">
    <property type="entry name" value="Protein_kinase_ATP_BS"/>
</dbReference>
<feature type="binding site" evidence="7">
    <location>
        <position position="124"/>
    </location>
    <ligand>
        <name>ATP</name>
        <dbReference type="ChEBI" id="CHEBI:30616"/>
    </ligand>
</feature>
<keyword evidence="12" id="KW-1185">Reference proteome</keyword>
<dbReference type="InterPro" id="IPR008984">
    <property type="entry name" value="SMAD_FHA_dom_sf"/>
</dbReference>
<dbReference type="SUPFAM" id="SSF49879">
    <property type="entry name" value="SMAD/FHA domain"/>
    <property type="match status" value="1"/>
</dbReference>
<sequence length="363" mass="40906">NTFTLPGPKVSNHHCIFEWNGQKGERCTILLRDLSSNGTYASSLVNGHCIGTGQAMLVRDGNLICFGSAYENRHDRALDYRAYPPSYTQRFYKDYDMAGQLGSGAFATVFQAVDRSTGNFVAVKVIKTRNLSSAGTNSMDSMMHIREIEIMQKLHHEYIVDMKNVYNHEEEGKVYIVMELVEGGDLLAFALEKGPLPEHLARHFMYQICRALEYCHAKGITHRDLKPENILLTKDSPPTVKIADFGLGKMVDSLTHLKTMCGTPAYLAPEVLAQTPEGYSNAVDSWSVGVILFSILTLNTPFQEENESLPLSVRIRQRRVEWSLLDQPDFHISNACKNIIQRLLRTDPTERLTLTEALAHPWL</sequence>
<dbReference type="GO" id="GO:0005524">
    <property type="term" value="F:ATP binding"/>
    <property type="evidence" value="ECO:0007669"/>
    <property type="project" value="UniProtKB-UniRule"/>
</dbReference>
<dbReference type="EMBL" id="KN882023">
    <property type="protein sequence ID" value="KIY46778.1"/>
    <property type="molecule type" value="Genomic_DNA"/>
</dbReference>
<keyword evidence="8" id="KW-0723">Serine/threonine-protein kinase</keyword>
<evidence type="ECO:0000259" key="9">
    <source>
        <dbReference type="PROSITE" id="PS50006"/>
    </source>
</evidence>
<evidence type="ECO:0000256" key="6">
    <source>
        <dbReference type="ARBA" id="ARBA00022840"/>
    </source>
</evidence>
<feature type="non-terminal residue" evidence="11">
    <location>
        <position position="363"/>
    </location>
</feature>
<dbReference type="FunFam" id="1.10.510.10:FF:000571">
    <property type="entry name" value="Maternal embryonic leucine zipper kinase"/>
    <property type="match status" value="1"/>
</dbReference>
<feature type="non-terminal residue" evidence="11">
    <location>
        <position position="1"/>
    </location>
</feature>
<dbReference type="InterPro" id="IPR000719">
    <property type="entry name" value="Prot_kinase_dom"/>
</dbReference>
<feature type="domain" description="Protein kinase" evidence="10">
    <location>
        <begin position="95"/>
        <end position="363"/>
    </location>
</feature>
<evidence type="ECO:0000256" key="2">
    <source>
        <dbReference type="ARBA" id="ARBA00012513"/>
    </source>
</evidence>
<dbReference type="EC" id="2.7.11.1" evidence="2"/>
<evidence type="ECO:0000256" key="3">
    <source>
        <dbReference type="ARBA" id="ARBA00022679"/>
    </source>
</evidence>
<organism evidence="11 12">
    <name type="scientific">Fistulina hepatica ATCC 64428</name>
    <dbReference type="NCBI Taxonomy" id="1128425"/>
    <lineage>
        <taxon>Eukaryota</taxon>
        <taxon>Fungi</taxon>
        <taxon>Dikarya</taxon>
        <taxon>Basidiomycota</taxon>
        <taxon>Agaricomycotina</taxon>
        <taxon>Agaricomycetes</taxon>
        <taxon>Agaricomycetidae</taxon>
        <taxon>Agaricales</taxon>
        <taxon>Fistulinaceae</taxon>
        <taxon>Fistulina</taxon>
    </lineage>
</organism>
<evidence type="ECO:0000256" key="7">
    <source>
        <dbReference type="PROSITE-ProRule" id="PRU10141"/>
    </source>
</evidence>
<evidence type="ECO:0000256" key="8">
    <source>
        <dbReference type="RuleBase" id="RU000304"/>
    </source>
</evidence>
<keyword evidence="5 11" id="KW-0418">Kinase</keyword>
<dbReference type="Gene3D" id="2.60.200.20">
    <property type="match status" value="1"/>
</dbReference>
<gene>
    <name evidence="11" type="ORF">FISHEDRAFT_29918</name>
</gene>
<dbReference type="GO" id="GO:0010506">
    <property type="term" value="P:regulation of autophagy"/>
    <property type="evidence" value="ECO:0007669"/>
    <property type="project" value="InterPro"/>
</dbReference>
<dbReference type="OrthoDB" id="10252171at2759"/>
<dbReference type="SUPFAM" id="SSF56112">
    <property type="entry name" value="Protein kinase-like (PK-like)"/>
    <property type="match status" value="1"/>
</dbReference>
<dbReference type="SMART" id="SM00220">
    <property type="entry name" value="S_TKc"/>
    <property type="match status" value="1"/>
</dbReference>
<evidence type="ECO:0000313" key="12">
    <source>
        <dbReference type="Proteomes" id="UP000054144"/>
    </source>
</evidence>
<dbReference type="CDD" id="cd00060">
    <property type="entry name" value="FHA"/>
    <property type="match status" value="1"/>
</dbReference>
<keyword evidence="4 7" id="KW-0547">Nucleotide-binding</keyword>
<dbReference type="GO" id="GO:0016020">
    <property type="term" value="C:membrane"/>
    <property type="evidence" value="ECO:0007669"/>
    <property type="project" value="TreeGrafter"/>
</dbReference>
<dbReference type="PROSITE" id="PS50011">
    <property type="entry name" value="PROTEIN_KINASE_DOM"/>
    <property type="match status" value="1"/>
</dbReference>
<dbReference type="InterPro" id="IPR008271">
    <property type="entry name" value="Ser/Thr_kinase_AS"/>
</dbReference>
<dbReference type="PROSITE" id="PS50006">
    <property type="entry name" value="FHA_DOMAIN"/>
    <property type="match status" value="1"/>
</dbReference>
<feature type="domain" description="FHA" evidence="9">
    <location>
        <begin position="1"/>
        <end position="46"/>
    </location>
</feature>
<dbReference type="PROSITE" id="PS00107">
    <property type="entry name" value="PROTEIN_KINASE_ATP"/>
    <property type="match status" value="1"/>
</dbReference>
<dbReference type="GO" id="GO:0005829">
    <property type="term" value="C:cytosol"/>
    <property type="evidence" value="ECO:0007669"/>
    <property type="project" value="TreeGrafter"/>
</dbReference>
<name>A0A0D7A7I0_9AGAR</name>
<dbReference type="InterPro" id="IPR011009">
    <property type="entry name" value="Kinase-like_dom_sf"/>
</dbReference>
<keyword evidence="6 7" id="KW-0067">ATP-binding</keyword>
<dbReference type="GO" id="GO:0000045">
    <property type="term" value="P:autophagosome assembly"/>
    <property type="evidence" value="ECO:0007669"/>
    <property type="project" value="TreeGrafter"/>
</dbReference>
<dbReference type="Pfam" id="PF00069">
    <property type="entry name" value="Pkinase"/>
    <property type="match status" value="1"/>
</dbReference>
<accession>A0A0D7A7I0</accession>
<dbReference type="GO" id="GO:0000407">
    <property type="term" value="C:phagophore assembly site"/>
    <property type="evidence" value="ECO:0007669"/>
    <property type="project" value="TreeGrafter"/>
</dbReference>
<reference evidence="11 12" key="1">
    <citation type="journal article" date="2015" name="Fungal Genet. Biol.">
        <title>Evolution of novel wood decay mechanisms in Agaricales revealed by the genome sequences of Fistulina hepatica and Cylindrobasidium torrendii.</title>
        <authorList>
            <person name="Floudas D."/>
            <person name="Held B.W."/>
            <person name="Riley R."/>
            <person name="Nagy L.G."/>
            <person name="Koehler G."/>
            <person name="Ransdell A.S."/>
            <person name="Younus H."/>
            <person name="Chow J."/>
            <person name="Chiniquy J."/>
            <person name="Lipzen A."/>
            <person name="Tritt A."/>
            <person name="Sun H."/>
            <person name="Haridas S."/>
            <person name="LaButti K."/>
            <person name="Ohm R.A."/>
            <person name="Kues U."/>
            <person name="Blanchette R.A."/>
            <person name="Grigoriev I.V."/>
            <person name="Minto R.E."/>
            <person name="Hibbett D.S."/>
        </authorList>
    </citation>
    <scope>NUCLEOTIDE SEQUENCE [LARGE SCALE GENOMIC DNA]</scope>
    <source>
        <strain evidence="11 12">ATCC 64428</strain>
    </source>
</reference>
<evidence type="ECO:0000259" key="10">
    <source>
        <dbReference type="PROSITE" id="PS50011"/>
    </source>
</evidence>
<evidence type="ECO:0000256" key="5">
    <source>
        <dbReference type="ARBA" id="ARBA00022777"/>
    </source>
</evidence>
<evidence type="ECO:0000256" key="4">
    <source>
        <dbReference type="ARBA" id="ARBA00022741"/>
    </source>
</evidence>
<dbReference type="Gene3D" id="1.10.510.10">
    <property type="entry name" value="Transferase(Phosphotransferase) domain 1"/>
    <property type="match status" value="1"/>
</dbReference>
<dbReference type="Proteomes" id="UP000054144">
    <property type="component" value="Unassembled WGS sequence"/>
</dbReference>
<comment type="similarity">
    <text evidence="1">Belongs to the protein kinase superfamily. CAMK Ser/Thr protein kinase family. CHEK2 subfamily.</text>
</comment>